<dbReference type="AlphaFoldDB" id="A0ABD5Z4R9"/>
<keyword evidence="5" id="KW-1185">Reference proteome</keyword>
<keyword evidence="4" id="KW-0255">Endonuclease</keyword>
<dbReference type="Proteomes" id="UP001596447">
    <property type="component" value="Unassembled WGS sequence"/>
</dbReference>
<evidence type="ECO:0000259" key="3">
    <source>
        <dbReference type="PROSITE" id="PS50157"/>
    </source>
</evidence>
<evidence type="ECO:0000256" key="1">
    <source>
        <dbReference type="ARBA" id="ARBA00022722"/>
    </source>
</evidence>
<dbReference type="PROSITE" id="PS50157">
    <property type="entry name" value="ZINC_FINGER_C2H2_2"/>
    <property type="match status" value="1"/>
</dbReference>
<dbReference type="SMART" id="SM00507">
    <property type="entry name" value="HNHc"/>
    <property type="match status" value="1"/>
</dbReference>
<evidence type="ECO:0000313" key="5">
    <source>
        <dbReference type="Proteomes" id="UP001596447"/>
    </source>
</evidence>
<protein>
    <submittedName>
        <fullName evidence="4">HNH endonuclease</fullName>
    </submittedName>
</protein>
<dbReference type="InterPro" id="IPR003615">
    <property type="entry name" value="HNH_nuc"/>
</dbReference>
<evidence type="ECO:0000256" key="2">
    <source>
        <dbReference type="ARBA" id="ARBA00022801"/>
    </source>
</evidence>
<dbReference type="PROSITE" id="PS00028">
    <property type="entry name" value="ZINC_FINGER_C2H2_1"/>
    <property type="match status" value="1"/>
</dbReference>
<dbReference type="Gene3D" id="1.10.30.50">
    <property type="match status" value="1"/>
</dbReference>
<comment type="caution">
    <text evidence="4">The sequence shown here is derived from an EMBL/GenBank/DDBJ whole genome shotgun (WGS) entry which is preliminary data.</text>
</comment>
<name>A0ABD5Z4R9_9EURY</name>
<dbReference type="PANTHER" id="PTHR41286:SF1">
    <property type="entry name" value="HNH NUCLEASE YAJD-RELATED"/>
    <property type="match status" value="1"/>
</dbReference>
<proteinExistence type="predicted"/>
<organism evidence="4 5">
    <name type="scientific">Halospeciosus flavus</name>
    <dbReference type="NCBI Taxonomy" id="3032283"/>
    <lineage>
        <taxon>Archaea</taxon>
        <taxon>Methanobacteriati</taxon>
        <taxon>Methanobacteriota</taxon>
        <taxon>Stenosarchaea group</taxon>
        <taxon>Halobacteria</taxon>
        <taxon>Halobacteriales</taxon>
        <taxon>Halobacteriaceae</taxon>
        <taxon>Halospeciosus</taxon>
    </lineage>
</organism>
<dbReference type="InterPro" id="IPR013087">
    <property type="entry name" value="Znf_C2H2_type"/>
</dbReference>
<dbReference type="GO" id="GO:0004519">
    <property type="term" value="F:endonuclease activity"/>
    <property type="evidence" value="ECO:0007669"/>
    <property type="project" value="UniProtKB-KW"/>
</dbReference>
<reference evidence="4 5" key="1">
    <citation type="journal article" date="2019" name="Int. J. Syst. Evol. Microbiol.">
        <title>The Global Catalogue of Microorganisms (GCM) 10K type strain sequencing project: providing services to taxonomists for standard genome sequencing and annotation.</title>
        <authorList>
            <consortium name="The Broad Institute Genomics Platform"/>
            <consortium name="The Broad Institute Genome Sequencing Center for Infectious Disease"/>
            <person name="Wu L."/>
            <person name="Ma J."/>
        </authorList>
    </citation>
    <scope>NUCLEOTIDE SEQUENCE [LARGE SCALE GENOMIC DNA]</scope>
    <source>
        <strain evidence="4 5">XZGYJ-43</strain>
    </source>
</reference>
<dbReference type="EMBL" id="JBHTAR010000011">
    <property type="protein sequence ID" value="MFC7200130.1"/>
    <property type="molecule type" value="Genomic_DNA"/>
</dbReference>
<gene>
    <name evidence="4" type="ORF">ACFQJ9_12040</name>
</gene>
<evidence type="ECO:0000313" key="4">
    <source>
        <dbReference type="EMBL" id="MFC7200130.1"/>
    </source>
</evidence>
<sequence>MDCPTCGTTLATERGMRQHHTKVHGDPLPNRTCEKFDVEFYDPKSRRVYCDDCYSAKGEMNGNWRGAKRTATCQTCGDDFEYYPSDKEGVYCSACVESAEGLLPENYSERVDRERVPCEHCGAELERLLSDVREEGYGQFCDADCYGAWLSENVVGEDHHQWEGGTLDYGKKWWRVRRRALERDEYTCQHCGETEEQLDRNPDVHHLRRVRDFDDPQDAHTLENVVTLCRPCHRYVESGAVTLDRRK</sequence>
<dbReference type="InterPro" id="IPR002711">
    <property type="entry name" value="HNH"/>
</dbReference>
<keyword evidence="1" id="KW-0540">Nuclease</keyword>
<dbReference type="PANTHER" id="PTHR41286">
    <property type="entry name" value="HNH NUCLEASE YAJD-RELATED"/>
    <property type="match status" value="1"/>
</dbReference>
<dbReference type="GO" id="GO:0016787">
    <property type="term" value="F:hydrolase activity"/>
    <property type="evidence" value="ECO:0007669"/>
    <property type="project" value="UniProtKB-KW"/>
</dbReference>
<keyword evidence="2" id="KW-0378">Hydrolase</keyword>
<accession>A0ABD5Z4R9</accession>
<dbReference type="Pfam" id="PF01844">
    <property type="entry name" value="HNH"/>
    <property type="match status" value="1"/>
</dbReference>
<dbReference type="RefSeq" id="WP_279530049.1">
    <property type="nucleotide sequence ID" value="NZ_CP122312.1"/>
</dbReference>
<dbReference type="CDD" id="cd00085">
    <property type="entry name" value="HNHc"/>
    <property type="match status" value="1"/>
</dbReference>
<feature type="domain" description="C2H2-type" evidence="3">
    <location>
        <begin position="1"/>
        <end position="29"/>
    </location>
</feature>